<name>A0ABV6SLD4_AZOPA</name>
<comment type="caution">
    <text evidence="2">The sequence shown here is derived from an EMBL/GenBank/DDBJ whole genome shotgun (WGS) entry which is preliminary data.</text>
</comment>
<organism evidence="2 3">
    <name type="scientific">Azorhizophilus paspali</name>
    <name type="common">Azotobacter paspali</name>
    <dbReference type="NCBI Taxonomy" id="69963"/>
    <lineage>
        <taxon>Bacteria</taxon>
        <taxon>Pseudomonadati</taxon>
        <taxon>Pseudomonadota</taxon>
        <taxon>Gammaproteobacteria</taxon>
        <taxon>Pseudomonadales</taxon>
        <taxon>Pseudomonadaceae</taxon>
        <taxon>Azorhizophilus</taxon>
    </lineage>
</organism>
<accession>A0ABV6SLD4</accession>
<reference evidence="2 3" key="1">
    <citation type="submission" date="2024-09" db="EMBL/GenBank/DDBJ databases">
        <authorList>
            <person name="Sun Q."/>
            <person name="Mori K."/>
        </authorList>
    </citation>
    <scope>NUCLEOTIDE SEQUENCE [LARGE SCALE GENOMIC DNA]</scope>
    <source>
        <strain evidence="2 3">NCAIM B.01794</strain>
    </source>
</reference>
<dbReference type="EMBL" id="JBHLSS010000036">
    <property type="protein sequence ID" value="MFC0709120.1"/>
    <property type="molecule type" value="Genomic_DNA"/>
</dbReference>
<dbReference type="Proteomes" id="UP001589891">
    <property type="component" value="Unassembled WGS sequence"/>
</dbReference>
<protein>
    <submittedName>
        <fullName evidence="2">Uncharacterized protein</fullName>
    </submittedName>
</protein>
<evidence type="ECO:0000313" key="3">
    <source>
        <dbReference type="Proteomes" id="UP001589891"/>
    </source>
</evidence>
<evidence type="ECO:0000256" key="1">
    <source>
        <dbReference type="SAM" id="MobiDB-lite"/>
    </source>
</evidence>
<keyword evidence="3" id="KW-1185">Reference proteome</keyword>
<sequence>MPGTDGLQATQLIRQHKSVSPMHSSRAKSPDRNIHANGLEAGPSTASAVQKMDLNGVDVYRDVTRNKKGRRTMTSTLLAIIHGYQ</sequence>
<feature type="region of interest" description="Disordered" evidence="1">
    <location>
        <begin position="1"/>
        <end position="44"/>
    </location>
</feature>
<proteinExistence type="predicted"/>
<gene>
    <name evidence="2" type="ORF">ACFFGX_05770</name>
</gene>
<dbReference type="RefSeq" id="WP_376943719.1">
    <property type="nucleotide sequence ID" value="NZ_CP171449.1"/>
</dbReference>
<evidence type="ECO:0000313" key="2">
    <source>
        <dbReference type="EMBL" id="MFC0709120.1"/>
    </source>
</evidence>